<gene>
    <name evidence="4" type="ORF">METZ01_LOCUS304797</name>
</gene>
<dbReference type="Gene3D" id="3.30.1520.20">
    <property type="entry name" value="Exonuclease ExoI, domain 2"/>
    <property type="match status" value="1"/>
</dbReference>
<dbReference type="PROSITE" id="PS51785">
    <property type="entry name" value="EXOI_C"/>
    <property type="match status" value="1"/>
</dbReference>
<dbReference type="EMBL" id="UINC01095672">
    <property type="protein sequence ID" value="SVC51943.1"/>
    <property type="molecule type" value="Genomic_DNA"/>
</dbReference>
<dbReference type="SUPFAM" id="SSF53098">
    <property type="entry name" value="Ribonuclease H-like"/>
    <property type="match status" value="1"/>
</dbReference>
<protein>
    <submittedName>
        <fullName evidence="4">Uncharacterized protein</fullName>
    </submittedName>
</protein>
<dbReference type="InterPro" id="IPR038649">
    <property type="entry name" value="EXOI_SH3_sf"/>
</dbReference>
<dbReference type="Pfam" id="PF26016">
    <property type="entry name" value="ExoI_C"/>
    <property type="match status" value="1"/>
</dbReference>
<dbReference type="InterPro" id="IPR058561">
    <property type="entry name" value="Exonuc_1_C"/>
</dbReference>
<accession>A0A382MSG0</accession>
<dbReference type="AlphaFoldDB" id="A0A382MSG0"/>
<dbReference type="GO" id="GO:0008310">
    <property type="term" value="F:single-stranded DNA 3'-5' DNA exonuclease activity"/>
    <property type="evidence" value="ECO:0007669"/>
    <property type="project" value="InterPro"/>
</dbReference>
<dbReference type="GO" id="GO:0006281">
    <property type="term" value="P:DNA repair"/>
    <property type="evidence" value="ECO:0007669"/>
    <property type="project" value="InterPro"/>
</dbReference>
<feature type="domain" description="ExoI C-terminal" evidence="3">
    <location>
        <begin position="178"/>
        <end position="302"/>
    </location>
</feature>
<reference evidence="4" key="1">
    <citation type="submission" date="2018-05" db="EMBL/GenBank/DDBJ databases">
        <authorList>
            <person name="Lanie J.A."/>
            <person name="Ng W.-L."/>
            <person name="Kazmierczak K.M."/>
            <person name="Andrzejewski T.M."/>
            <person name="Davidsen T.M."/>
            <person name="Wayne K.J."/>
            <person name="Tettelin H."/>
            <person name="Glass J.I."/>
            <person name="Rusch D."/>
            <person name="Podicherti R."/>
            <person name="Tsui H.-C.T."/>
            <person name="Winkler M.E."/>
        </authorList>
    </citation>
    <scope>NUCLEOTIDE SEQUENCE</scope>
</reference>
<feature type="domain" description="ExoI SH3-like" evidence="2">
    <location>
        <begin position="25"/>
        <end position="168"/>
    </location>
</feature>
<keyword evidence="1" id="KW-0175">Coiled coil</keyword>
<feature type="coiled-coil region" evidence="1">
    <location>
        <begin position="153"/>
        <end position="184"/>
    </location>
</feature>
<dbReference type="InterPro" id="IPR034747">
    <property type="entry name" value="EXOI_SH3"/>
</dbReference>
<evidence type="ECO:0000313" key="4">
    <source>
        <dbReference type="EMBL" id="SVC51943.1"/>
    </source>
</evidence>
<organism evidence="4">
    <name type="scientific">marine metagenome</name>
    <dbReference type="NCBI Taxonomy" id="408172"/>
    <lineage>
        <taxon>unclassified sequences</taxon>
        <taxon>metagenomes</taxon>
        <taxon>ecological metagenomes</taxon>
    </lineage>
</organism>
<dbReference type="PROSITE" id="PS51784">
    <property type="entry name" value="EXOI_SH3"/>
    <property type="match status" value="1"/>
</dbReference>
<feature type="non-terminal residue" evidence="4">
    <location>
        <position position="1"/>
    </location>
</feature>
<evidence type="ECO:0000259" key="2">
    <source>
        <dbReference type="PROSITE" id="PS51784"/>
    </source>
</evidence>
<dbReference type="InterPro" id="IPR012337">
    <property type="entry name" value="RNaseH-like_sf"/>
</dbReference>
<sequence>SDAHSALFDANLTMKILGLVKKKQPNTWDTFLNTANRSDTETIIKKENLITLNEYFYGKSRLYLCAPLHPKHCIHPIYQWGQAVDLRVDVEPLLKMSINELKMEMKKTPKFLRTIRSNKAPIIIDAEYGMKVEPYNTIDPDLIKQRAQIVRNNEKFSQNILTALREVAEEKEELKSQEDIHAEESIYNKFTSNKDTALFPEWHAASWEDKLRLLDKFEDKRLVGFGKKIIYQEAPEVLPPDMLRTIKMGIAKRILSEKREKWWTVSTCFMEIDTLRDKYSNENDAEKLKFLDELNTYVMSVQKKYENV</sequence>
<proteinExistence type="predicted"/>
<evidence type="ECO:0000256" key="1">
    <source>
        <dbReference type="SAM" id="Coils"/>
    </source>
</evidence>
<dbReference type="GO" id="GO:0046872">
    <property type="term" value="F:metal ion binding"/>
    <property type="evidence" value="ECO:0007669"/>
    <property type="project" value="UniProtKB-KW"/>
</dbReference>
<name>A0A382MSG0_9ZZZZ</name>
<evidence type="ECO:0000259" key="3">
    <source>
        <dbReference type="PROSITE" id="PS51785"/>
    </source>
</evidence>